<reference evidence="2" key="1">
    <citation type="journal article" date="2023" name="Mol. Biol. Evol.">
        <title>Third-Generation Sequencing Reveals the Adaptive Role of the Epigenome in Three Deep-Sea Polychaetes.</title>
        <authorList>
            <person name="Perez M."/>
            <person name="Aroh O."/>
            <person name="Sun Y."/>
            <person name="Lan Y."/>
            <person name="Juniper S.K."/>
            <person name="Young C.R."/>
            <person name="Angers B."/>
            <person name="Qian P.Y."/>
        </authorList>
    </citation>
    <scope>NUCLEOTIDE SEQUENCE</scope>
    <source>
        <strain evidence="2">P08H-3</strain>
    </source>
</reference>
<dbReference type="PANTHER" id="PTHR28660:SF1">
    <property type="entry name" value="COILED-COIL DOMAIN-CONTAINING PROTEIN 73"/>
    <property type="match status" value="1"/>
</dbReference>
<evidence type="ECO:0000256" key="1">
    <source>
        <dbReference type="SAM" id="MobiDB-lite"/>
    </source>
</evidence>
<sequence length="303" mass="35113">MSETAGNIETPFEHKPDSRVQPVSTKICEGEWHLPDSPTDETDRLDLPPFYSKCEELKFETTETTPDKEAMQSCLDVSDQPMRKDSTHQKGYPDLNIIQTGTSKEIIETDFSNLQPINSPPKIAFPVKQSETTHIMTENHSSLCLNENKEIGNDTVQMVPSQAFNRTEMIRMRIHLLELIEELKLRRENSLEQINSIRDSNESSLAALKKEHQNKITNLELIQHKQQITLENYIKESKHLKDELQCLQMANYSMEKEVKEQDRRLKLRDSLRDTTMTQMAALDKKCKELTRKMEQLTENHSKA</sequence>
<organism evidence="2 3">
    <name type="scientific">Paralvinella palmiformis</name>
    <dbReference type="NCBI Taxonomy" id="53620"/>
    <lineage>
        <taxon>Eukaryota</taxon>
        <taxon>Metazoa</taxon>
        <taxon>Spiralia</taxon>
        <taxon>Lophotrochozoa</taxon>
        <taxon>Annelida</taxon>
        <taxon>Polychaeta</taxon>
        <taxon>Sedentaria</taxon>
        <taxon>Canalipalpata</taxon>
        <taxon>Terebellida</taxon>
        <taxon>Terebelliformia</taxon>
        <taxon>Alvinellidae</taxon>
        <taxon>Paralvinella</taxon>
    </lineage>
</organism>
<accession>A0AAD9IXV4</accession>
<name>A0AAD9IXV4_9ANNE</name>
<evidence type="ECO:0000313" key="3">
    <source>
        <dbReference type="Proteomes" id="UP001208570"/>
    </source>
</evidence>
<dbReference type="AlphaFoldDB" id="A0AAD9IXV4"/>
<keyword evidence="3" id="KW-1185">Reference proteome</keyword>
<proteinExistence type="predicted"/>
<gene>
    <name evidence="2" type="ORF">LSH36_899g00028</name>
</gene>
<protein>
    <submittedName>
        <fullName evidence="2">Uncharacterized protein</fullName>
    </submittedName>
</protein>
<dbReference type="PANTHER" id="PTHR28660">
    <property type="entry name" value="COILED-COIL DOMAIN-CONTAINING PROTEIN 73"/>
    <property type="match status" value="1"/>
</dbReference>
<dbReference type="EMBL" id="JAODUP010000899">
    <property type="protein sequence ID" value="KAK2142904.1"/>
    <property type="molecule type" value="Genomic_DNA"/>
</dbReference>
<comment type="caution">
    <text evidence="2">The sequence shown here is derived from an EMBL/GenBank/DDBJ whole genome shotgun (WGS) entry which is preliminary data.</text>
</comment>
<dbReference type="Proteomes" id="UP001208570">
    <property type="component" value="Unassembled WGS sequence"/>
</dbReference>
<evidence type="ECO:0000313" key="2">
    <source>
        <dbReference type="EMBL" id="KAK2142904.1"/>
    </source>
</evidence>
<dbReference type="InterPro" id="IPR031650">
    <property type="entry name" value="CCDC73"/>
</dbReference>
<feature type="region of interest" description="Disordered" evidence="1">
    <location>
        <begin position="1"/>
        <end position="23"/>
    </location>
</feature>